<protein>
    <recommendedName>
        <fullName evidence="2 5">Basal-body rod modification protein FlgD</fullName>
    </recommendedName>
</protein>
<evidence type="ECO:0000256" key="4">
    <source>
        <dbReference type="ARBA" id="ARBA00024746"/>
    </source>
</evidence>
<evidence type="ECO:0000256" key="6">
    <source>
        <dbReference type="SAM" id="MobiDB-lite"/>
    </source>
</evidence>
<dbReference type="Gene3D" id="2.60.40.4070">
    <property type="match status" value="1"/>
</dbReference>
<comment type="caution">
    <text evidence="8">The sequence shown here is derived from an EMBL/GenBank/DDBJ whole genome shotgun (WGS) entry which is preliminary data.</text>
</comment>
<evidence type="ECO:0000256" key="3">
    <source>
        <dbReference type="ARBA" id="ARBA00022795"/>
    </source>
</evidence>
<keyword evidence="8" id="KW-0966">Cell projection</keyword>
<dbReference type="InterPro" id="IPR025965">
    <property type="entry name" value="FlgD/Vpr_Ig-like"/>
</dbReference>
<dbReference type="InterPro" id="IPR005648">
    <property type="entry name" value="FlgD"/>
</dbReference>
<dbReference type="OrthoDB" id="9785233at2"/>
<dbReference type="Pfam" id="PF03963">
    <property type="entry name" value="FlgD"/>
    <property type="match status" value="1"/>
</dbReference>
<dbReference type="GO" id="GO:0044781">
    <property type="term" value="P:bacterial-type flagellum organization"/>
    <property type="evidence" value="ECO:0007669"/>
    <property type="project" value="UniProtKB-UniRule"/>
</dbReference>
<dbReference type="RefSeq" id="WP_119378892.1">
    <property type="nucleotide sequence ID" value="NZ_QWGB01000005.1"/>
</dbReference>
<feature type="domain" description="FlgD/Vpr Ig-like" evidence="7">
    <location>
        <begin position="121"/>
        <end position="183"/>
    </location>
</feature>
<accession>A0A399R1T3</accession>
<keyword evidence="9" id="KW-1185">Reference proteome</keyword>
<evidence type="ECO:0000313" key="8">
    <source>
        <dbReference type="EMBL" id="RIJ23702.1"/>
    </source>
</evidence>
<evidence type="ECO:0000313" key="9">
    <source>
        <dbReference type="Proteomes" id="UP000265431"/>
    </source>
</evidence>
<evidence type="ECO:0000259" key="7">
    <source>
        <dbReference type="Pfam" id="PF13860"/>
    </source>
</evidence>
<proteinExistence type="inferred from homology"/>
<sequence length="233" mass="24931">MSVINAAQATQIAQSAQSPQSNQTTSSQQDESGSTQFVGEEFNNFLKLLTAQLRHQDPLSPLDSTQFVEQLASFSTLEQQVQSNTSLKSMASMIGDLHSMFASEWLGQSVTVESSWVPYSGDPVDFSFDAPNEATAAVLTIANSFGEAVYNDRLTINDESKSWDGRFSNGGAAASGEIYQFGIDLYAGDTFLGTVAPQVLTTVTDVGTENGELRIGTSSSLSGDLGQVRRVTE</sequence>
<evidence type="ECO:0000256" key="1">
    <source>
        <dbReference type="ARBA" id="ARBA00010577"/>
    </source>
</evidence>
<organism evidence="8 9">
    <name type="scientific">Henriciella barbarensis</name>
    <dbReference type="NCBI Taxonomy" id="86342"/>
    <lineage>
        <taxon>Bacteria</taxon>
        <taxon>Pseudomonadati</taxon>
        <taxon>Pseudomonadota</taxon>
        <taxon>Alphaproteobacteria</taxon>
        <taxon>Hyphomonadales</taxon>
        <taxon>Hyphomonadaceae</taxon>
        <taxon>Henriciella</taxon>
    </lineage>
</organism>
<feature type="region of interest" description="Disordered" evidence="6">
    <location>
        <begin position="1"/>
        <end position="34"/>
    </location>
</feature>
<dbReference type="Proteomes" id="UP000265431">
    <property type="component" value="Unassembled WGS sequence"/>
</dbReference>
<comment type="similarity">
    <text evidence="1 5">Belongs to the FlgD family.</text>
</comment>
<dbReference type="EMBL" id="QWGB01000005">
    <property type="protein sequence ID" value="RIJ23702.1"/>
    <property type="molecule type" value="Genomic_DNA"/>
</dbReference>
<comment type="function">
    <text evidence="4 5">Required for flagellar hook formation. May act as a scaffolding protein.</text>
</comment>
<gene>
    <name evidence="8" type="ORF">D1224_05425</name>
</gene>
<name>A0A399R1T3_9PROT</name>
<keyword evidence="8" id="KW-0282">Flagellum</keyword>
<dbReference type="AlphaFoldDB" id="A0A399R1T3"/>
<dbReference type="Gene3D" id="2.30.30.910">
    <property type="match status" value="1"/>
</dbReference>
<reference evidence="8 9" key="1">
    <citation type="submission" date="2018-08" db="EMBL/GenBank/DDBJ databases">
        <title>Henriciella mobilis sp. nov., isolated from seawater.</title>
        <authorList>
            <person name="Cheng H."/>
            <person name="Wu Y.-H."/>
            <person name="Xu X.-W."/>
            <person name="Guo L.-L."/>
        </authorList>
    </citation>
    <scope>NUCLEOTIDE SEQUENCE [LARGE SCALE GENOMIC DNA]</scope>
    <source>
        <strain evidence="8 9">CCUG66934</strain>
    </source>
</reference>
<evidence type="ECO:0000256" key="5">
    <source>
        <dbReference type="RuleBase" id="RU362076"/>
    </source>
</evidence>
<dbReference type="Pfam" id="PF13860">
    <property type="entry name" value="FlgD_ig"/>
    <property type="match status" value="1"/>
</dbReference>
<keyword evidence="8" id="KW-0969">Cilium</keyword>
<feature type="compositionally biased region" description="Low complexity" evidence="6">
    <location>
        <begin position="1"/>
        <end position="29"/>
    </location>
</feature>
<keyword evidence="3 5" id="KW-1005">Bacterial flagellum biogenesis</keyword>
<evidence type="ECO:0000256" key="2">
    <source>
        <dbReference type="ARBA" id="ARBA00016013"/>
    </source>
</evidence>